<keyword evidence="7" id="KW-0915">Sodium</keyword>
<evidence type="ECO:0000256" key="11">
    <source>
        <dbReference type="RuleBase" id="RU362091"/>
    </source>
</evidence>
<feature type="transmembrane region" description="Helical" evidence="13">
    <location>
        <begin position="12"/>
        <end position="32"/>
    </location>
</feature>
<dbReference type="EMBL" id="CAXLJM020000068">
    <property type="protein sequence ID" value="CAL8122757.1"/>
    <property type="molecule type" value="Genomic_DNA"/>
</dbReference>
<feature type="transmembrane region" description="Helical" evidence="13">
    <location>
        <begin position="242"/>
        <end position="261"/>
    </location>
</feature>
<dbReference type="InterPro" id="IPR051163">
    <property type="entry name" value="Sodium:Solute_Symporter_SSF"/>
</dbReference>
<evidence type="ECO:0000256" key="12">
    <source>
        <dbReference type="SAM" id="MobiDB-lite"/>
    </source>
</evidence>
<feature type="transmembrane region" description="Helical" evidence="13">
    <location>
        <begin position="439"/>
        <end position="462"/>
    </location>
</feature>
<feature type="transmembrane region" description="Helical" evidence="13">
    <location>
        <begin position="157"/>
        <end position="176"/>
    </location>
</feature>
<evidence type="ECO:0000256" key="8">
    <source>
        <dbReference type="ARBA" id="ARBA00023065"/>
    </source>
</evidence>
<evidence type="ECO:0000256" key="7">
    <source>
        <dbReference type="ARBA" id="ARBA00023053"/>
    </source>
</evidence>
<evidence type="ECO:0000256" key="2">
    <source>
        <dbReference type="ARBA" id="ARBA00006434"/>
    </source>
</evidence>
<evidence type="ECO:0000256" key="4">
    <source>
        <dbReference type="ARBA" id="ARBA00022475"/>
    </source>
</evidence>
<protein>
    <recommendedName>
        <fullName evidence="16">Sodium-coupled monocarboxylate transporter 1</fullName>
    </recommendedName>
</protein>
<dbReference type="NCBIfam" id="TIGR00813">
    <property type="entry name" value="sss"/>
    <property type="match status" value="1"/>
</dbReference>
<name>A0ABP1R939_9HEXA</name>
<keyword evidence="6 13" id="KW-1133">Transmembrane helix</keyword>
<evidence type="ECO:0008006" key="16">
    <source>
        <dbReference type="Google" id="ProtNLM"/>
    </source>
</evidence>
<evidence type="ECO:0000256" key="5">
    <source>
        <dbReference type="ARBA" id="ARBA00022692"/>
    </source>
</evidence>
<keyword evidence="8" id="KW-0406">Ion transport</keyword>
<organism evidence="14 15">
    <name type="scientific">Orchesella dallaii</name>
    <dbReference type="NCBI Taxonomy" id="48710"/>
    <lineage>
        <taxon>Eukaryota</taxon>
        <taxon>Metazoa</taxon>
        <taxon>Ecdysozoa</taxon>
        <taxon>Arthropoda</taxon>
        <taxon>Hexapoda</taxon>
        <taxon>Collembola</taxon>
        <taxon>Entomobryomorpha</taxon>
        <taxon>Entomobryoidea</taxon>
        <taxon>Orchesellidae</taxon>
        <taxon>Orchesellinae</taxon>
        <taxon>Orchesella</taxon>
    </lineage>
</organism>
<feature type="transmembrane region" description="Helical" evidence="13">
    <location>
        <begin position="319"/>
        <end position="343"/>
    </location>
</feature>
<evidence type="ECO:0000313" key="14">
    <source>
        <dbReference type="EMBL" id="CAL8122757.1"/>
    </source>
</evidence>
<dbReference type="CDD" id="cd11492">
    <property type="entry name" value="SLC5sbd_NIS-SMVT"/>
    <property type="match status" value="1"/>
</dbReference>
<dbReference type="Pfam" id="PF00474">
    <property type="entry name" value="SSF"/>
    <property type="match status" value="1"/>
</dbReference>
<dbReference type="Gene3D" id="1.20.1730.10">
    <property type="entry name" value="Sodium/glucose cotransporter"/>
    <property type="match status" value="1"/>
</dbReference>
<dbReference type="PROSITE" id="PS50283">
    <property type="entry name" value="NA_SOLUT_SYMP_3"/>
    <property type="match status" value="1"/>
</dbReference>
<evidence type="ECO:0000256" key="6">
    <source>
        <dbReference type="ARBA" id="ARBA00022989"/>
    </source>
</evidence>
<sequence length="652" mass="70124">MVATGMFTVMDYVVLLATLIGSILIGVYYGIFNKQKTNADLLNGGRDMPIIPTSLSLLATYMSPILVLGYAGEIYSYGTLMVETIFGAIVFVPIAALIFMPTMYPLRLTSAYEYLEYRYESRVVRVLAALTFTIQIVCYMGVVLFAPSLALNAVVDFPIWIAVVVMGLSCAVYTAIGGLKAVVWTDVFQMLIMLAGMFAIVIGGALQVGGYSKVFQIANDHQRIKFLNLNVDFFERLNSLNILLGNGIMVLSVCGCQQTAVQRYCSMSSLKKAILTILITLPLVVFTVGLAALAGVVIFANYADCDPITLGFIKRNDQIAPYFVLQFLSSTGGLMGLFIACLFSASLSTVSSGLNSLTAVTWEDFLGKIEFFQKMSEKSQGQVSKLVGLIYGLMCIAMAFLAANFDGVLGASIVLNGSVAGPLLGVFLLGLLVPFANKWGAIVGMLVGHTITILICVGAGILNIKSPTLPFSVDGCSDSVWESVGNKSEIYLRSNITVNPVMHEIDWPKKISTVSFLLYPVIGCTICVVVGIVVSLITGLLCPGTSFLISPKQEKYVHPLLAKLIRMFRKPGSYYNGGSGKSLELSTSYSYSNGYPSEAPVQSSMTGLNGTYTKRSSSLGRNLDVGPKDSMTNGNGKASISNGYVNNGYKET</sequence>
<proteinExistence type="inferred from homology"/>
<dbReference type="PANTHER" id="PTHR42985">
    <property type="entry name" value="SODIUM-COUPLED MONOCARBOXYLATE TRANSPORTER"/>
    <property type="match status" value="1"/>
</dbReference>
<comment type="subcellular location">
    <subcellularLocation>
        <location evidence="1">Cell membrane</location>
        <topology evidence="1">Multi-pass membrane protein</topology>
    </subcellularLocation>
</comment>
<keyword evidence="15" id="KW-1185">Reference proteome</keyword>
<evidence type="ECO:0000256" key="10">
    <source>
        <dbReference type="ARBA" id="ARBA00023201"/>
    </source>
</evidence>
<comment type="similarity">
    <text evidence="2 11">Belongs to the sodium:solute symporter (SSF) (TC 2.A.21) family.</text>
</comment>
<dbReference type="InterPro" id="IPR001734">
    <property type="entry name" value="Na/solute_symporter"/>
</dbReference>
<feature type="transmembrane region" description="Helical" evidence="13">
    <location>
        <begin position="84"/>
        <end position="106"/>
    </location>
</feature>
<feature type="compositionally biased region" description="Polar residues" evidence="12">
    <location>
        <begin position="630"/>
        <end position="645"/>
    </location>
</feature>
<keyword evidence="9 13" id="KW-0472">Membrane</keyword>
<feature type="region of interest" description="Disordered" evidence="12">
    <location>
        <begin position="614"/>
        <end position="652"/>
    </location>
</feature>
<keyword evidence="5 13" id="KW-0812">Transmembrane</keyword>
<dbReference type="PANTHER" id="PTHR42985:SF2">
    <property type="entry name" value="SODIUM-DEPENDENT MULTIVITAMIN TRANSPORTER"/>
    <property type="match status" value="1"/>
</dbReference>
<gene>
    <name evidence="14" type="ORF">ODALV1_LOCUS19939</name>
</gene>
<keyword evidence="4" id="KW-1003">Cell membrane</keyword>
<feature type="transmembrane region" description="Helical" evidence="13">
    <location>
        <begin position="517"/>
        <end position="542"/>
    </location>
</feature>
<feature type="transmembrane region" description="Helical" evidence="13">
    <location>
        <begin position="273"/>
        <end position="299"/>
    </location>
</feature>
<reference evidence="14 15" key="1">
    <citation type="submission" date="2024-08" db="EMBL/GenBank/DDBJ databases">
        <authorList>
            <person name="Cucini C."/>
            <person name="Frati F."/>
        </authorList>
    </citation>
    <scope>NUCLEOTIDE SEQUENCE [LARGE SCALE GENOMIC DNA]</scope>
</reference>
<feature type="transmembrane region" description="Helical" evidence="13">
    <location>
        <begin position="188"/>
        <end position="206"/>
    </location>
</feature>
<evidence type="ECO:0000313" key="15">
    <source>
        <dbReference type="Proteomes" id="UP001642540"/>
    </source>
</evidence>
<comment type="caution">
    <text evidence="14">The sequence shown here is derived from an EMBL/GenBank/DDBJ whole genome shotgun (WGS) entry which is preliminary data.</text>
</comment>
<evidence type="ECO:0000256" key="1">
    <source>
        <dbReference type="ARBA" id="ARBA00004651"/>
    </source>
</evidence>
<feature type="transmembrane region" description="Helical" evidence="13">
    <location>
        <begin position="383"/>
        <end position="403"/>
    </location>
</feature>
<evidence type="ECO:0000256" key="9">
    <source>
        <dbReference type="ARBA" id="ARBA00023136"/>
    </source>
</evidence>
<dbReference type="InterPro" id="IPR038377">
    <property type="entry name" value="Na/Glc_symporter_sf"/>
</dbReference>
<evidence type="ECO:0000256" key="3">
    <source>
        <dbReference type="ARBA" id="ARBA00022448"/>
    </source>
</evidence>
<feature type="transmembrane region" description="Helical" evidence="13">
    <location>
        <begin position="409"/>
        <end position="432"/>
    </location>
</feature>
<dbReference type="Proteomes" id="UP001642540">
    <property type="component" value="Unassembled WGS sequence"/>
</dbReference>
<feature type="transmembrane region" description="Helical" evidence="13">
    <location>
        <begin position="126"/>
        <end position="151"/>
    </location>
</feature>
<accession>A0ABP1R939</accession>
<feature type="transmembrane region" description="Helical" evidence="13">
    <location>
        <begin position="53"/>
        <end position="72"/>
    </location>
</feature>
<keyword evidence="3" id="KW-0813">Transport</keyword>
<keyword evidence="10" id="KW-0739">Sodium transport</keyword>
<evidence type="ECO:0000256" key="13">
    <source>
        <dbReference type="SAM" id="Phobius"/>
    </source>
</evidence>